<evidence type="ECO:0000256" key="1">
    <source>
        <dbReference type="ARBA" id="ARBA00022723"/>
    </source>
</evidence>
<sequence length="479" mass="53006">MSALRPNILFLLSDQHHAGCAGYAGHPTLATPALDQLAAEGLTFDRAYCQNPVCAASRACLMTGALSRDHGVYDNRHVLDGRLPTFPATLSAAGYRTAVIGKTHFNGDQYQGYQERPYGDLKGQAHQPDPARRPDRGESGLGGVVKPAGPSGIPLPLTQTEICVAEAAKWLQAHTATRADDPFCLSVHFDKPHFPLCPPAHYFERHAGKVSLPEVPPGQFEREVPFVRAAMRNNGEPDPERRHRAAHERALAAYYGCIEWIDDAIGRILATLDYLGLRENTLVIYSSDHGEMAGERGTWQKTVFFDASARVPLLVRWPAGIPTPRRVSDLVGLVDWYPTFCELAGVPAPDSCRGRSLAPLFTGAALDRDEVWSESVVLGEPAHAGCMLRTDRWKLNHYLDGADELYDLSADPAEQHNLFNDPAHSTTRDRLLARLHQLWEPDLQRQRYDAHPIAPEHKHTYPYSNQFVLADGTMIDARP</sequence>
<dbReference type="SUPFAM" id="SSF53649">
    <property type="entry name" value="Alkaline phosphatase-like"/>
    <property type="match status" value="1"/>
</dbReference>
<feature type="region of interest" description="Disordered" evidence="3">
    <location>
        <begin position="111"/>
        <end position="152"/>
    </location>
</feature>
<reference evidence="5 6" key="1">
    <citation type="submission" date="2021-08" db="EMBL/GenBank/DDBJ databases">
        <authorList>
            <person name="Zhang D."/>
            <person name="Zhang A."/>
            <person name="Wang L."/>
        </authorList>
    </citation>
    <scope>NUCLEOTIDE SEQUENCE [LARGE SCALE GENOMIC DNA]</scope>
    <source>
        <strain evidence="5 6">WL0086</strain>
    </source>
</reference>
<dbReference type="EMBL" id="CP139781">
    <property type="protein sequence ID" value="WRQ87896.1"/>
    <property type="molecule type" value="Genomic_DNA"/>
</dbReference>
<name>A0ABZ1C878_9BACT</name>
<feature type="domain" description="Sulfatase N-terminal" evidence="4">
    <location>
        <begin position="6"/>
        <end position="346"/>
    </location>
</feature>
<dbReference type="PANTHER" id="PTHR45953">
    <property type="entry name" value="IDURONATE 2-SULFATASE"/>
    <property type="match status" value="1"/>
</dbReference>
<dbReference type="Pfam" id="PF00884">
    <property type="entry name" value="Sulfatase"/>
    <property type="match status" value="1"/>
</dbReference>
<dbReference type="Gene3D" id="3.40.720.10">
    <property type="entry name" value="Alkaline Phosphatase, subunit A"/>
    <property type="match status" value="1"/>
</dbReference>
<dbReference type="PANTHER" id="PTHR45953:SF1">
    <property type="entry name" value="IDURONATE 2-SULFATASE"/>
    <property type="match status" value="1"/>
</dbReference>
<accession>A0ABZ1C878</accession>
<dbReference type="InterPro" id="IPR000917">
    <property type="entry name" value="Sulfatase_N"/>
</dbReference>
<evidence type="ECO:0000256" key="2">
    <source>
        <dbReference type="ARBA" id="ARBA00022801"/>
    </source>
</evidence>
<keyword evidence="2" id="KW-0378">Hydrolase</keyword>
<feature type="compositionally biased region" description="Basic and acidic residues" evidence="3">
    <location>
        <begin position="129"/>
        <end position="138"/>
    </location>
</feature>
<protein>
    <submittedName>
        <fullName evidence="5">Sulfatase-like hydrolase/transferase</fullName>
    </submittedName>
</protein>
<keyword evidence="1" id="KW-0479">Metal-binding</keyword>
<evidence type="ECO:0000313" key="5">
    <source>
        <dbReference type="EMBL" id="WRQ87896.1"/>
    </source>
</evidence>
<reference evidence="5 6" key="2">
    <citation type="submission" date="2023-12" db="EMBL/GenBank/DDBJ databases">
        <title>Description of an unclassified Opitutus bacterium of Verrucomicrobiota.</title>
        <authorList>
            <person name="Zhang D.-F."/>
        </authorList>
    </citation>
    <scope>NUCLEOTIDE SEQUENCE [LARGE SCALE GENOMIC DNA]</scope>
    <source>
        <strain evidence="5 6">WL0086</strain>
    </source>
</reference>
<gene>
    <name evidence="5" type="ORF">K1X11_000650</name>
</gene>
<evidence type="ECO:0000256" key="3">
    <source>
        <dbReference type="SAM" id="MobiDB-lite"/>
    </source>
</evidence>
<keyword evidence="6" id="KW-1185">Reference proteome</keyword>
<dbReference type="InterPro" id="IPR017850">
    <property type="entry name" value="Alkaline_phosphatase_core_sf"/>
</dbReference>
<dbReference type="RefSeq" id="WP_221029065.1">
    <property type="nucleotide sequence ID" value="NZ_CP139781.1"/>
</dbReference>
<evidence type="ECO:0000313" key="6">
    <source>
        <dbReference type="Proteomes" id="UP000738431"/>
    </source>
</evidence>
<dbReference type="Proteomes" id="UP000738431">
    <property type="component" value="Chromosome"/>
</dbReference>
<evidence type="ECO:0000259" key="4">
    <source>
        <dbReference type="Pfam" id="PF00884"/>
    </source>
</evidence>
<organism evidence="5 6">
    <name type="scientific">Actomonas aquatica</name>
    <dbReference type="NCBI Taxonomy" id="2866162"/>
    <lineage>
        <taxon>Bacteria</taxon>
        <taxon>Pseudomonadati</taxon>
        <taxon>Verrucomicrobiota</taxon>
        <taxon>Opitutia</taxon>
        <taxon>Opitutales</taxon>
        <taxon>Opitutaceae</taxon>
        <taxon>Actomonas</taxon>
    </lineage>
</organism>
<proteinExistence type="predicted"/>